<evidence type="ECO:0000256" key="4">
    <source>
        <dbReference type="ARBA" id="ARBA00022692"/>
    </source>
</evidence>
<keyword evidence="11" id="KW-1185">Reference proteome</keyword>
<feature type="transmembrane region" description="Helical" evidence="9">
    <location>
        <begin position="210"/>
        <end position="234"/>
    </location>
</feature>
<keyword evidence="6 9" id="KW-0472">Membrane</keyword>
<protein>
    <submittedName>
        <fullName evidence="10">Glycosyltransferase family 87 protein</fullName>
    </submittedName>
</protein>
<dbReference type="EMBL" id="JBHFAB010000008">
    <property type="protein sequence ID" value="MFC1417572.1"/>
    <property type="molecule type" value="Genomic_DNA"/>
</dbReference>
<dbReference type="Pfam" id="PF09594">
    <property type="entry name" value="GT87"/>
    <property type="match status" value="1"/>
</dbReference>
<organism evidence="10 11">
    <name type="scientific">Streptacidiphilus cavernicola</name>
    <dbReference type="NCBI Taxonomy" id="3342716"/>
    <lineage>
        <taxon>Bacteria</taxon>
        <taxon>Bacillati</taxon>
        <taxon>Actinomycetota</taxon>
        <taxon>Actinomycetes</taxon>
        <taxon>Kitasatosporales</taxon>
        <taxon>Streptomycetaceae</taxon>
        <taxon>Streptacidiphilus</taxon>
    </lineage>
</organism>
<feature type="region of interest" description="Disordered" evidence="8">
    <location>
        <begin position="1"/>
        <end position="43"/>
    </location>
</feature>
<feature type="transmembrane region" description="Helical" evidence="9">
    <location>
        <begin position="411"/>
        <end position="432"/>
    </location>
</feature>
<evidence type="ECO:0000256" key="7">
    <source>
        <dbReference type="ARBA" id="ARBA00024033"/>
    </source>
</evidence>
<feature type="transmembrane region" description="Helical" evidence="9">
    <location>
        <begin position="287"/>
        <end position="315"/>
    </location>
</feature>
<keyword evidence="4 9" id="KW-0812">Transmembrane</keyword>
<feature type="compositionally biased region" description="Low complexity" evidence="8">
    <location>
        <begin position="12"/>
        <end position="29"/>
    </location>
</feature>
<dbReference type="RefSeq" id="WP_380535808.1">
    <property type="nucleotide sequence ID" value="NZ_JBHFAB010000008.1"/>
</dbReference>
<evidence type="ECO:0000313" key="11">
    <source>
        <dbReference type="Proteomes" id="UP001592531"/>
    </source>
</evidence>
<keyword evidence="5 9" id="KW-1133">Transmembrane helix</keyword>
<feature type="transmembrane region" description="Helical" evidence="9">
    <location>
        <begin position="444"/>
        <end position="464"/>
    </location>
</feature>
<feature type="transmembrane region" description="Helical" evidence="9">
    <location>
        <begin position="178"/>
        <end position="198"/>
    </location>
</feature>
<feature type="transmembrane region" description="Helical" evidence="9">
    <location>
        <begin position="72"/>
        <end position="92"/>
    </location>
</feature>
<evidence type="ECO:0000256" key="1">
    <source>
        <dbReference type="ARBA" id="ARBA00004651"/>
    </source>
</evidence>
<name>A0ABV6VV34_9ACTN</name>
<comment type="subcellular location">
    <subcellularLocation>
        <location evidence="1">Cell membrane</location>
        <topology evidence="1">Multi-pass membrane protein</topology>
    </subcellularLocation>
</comment>
<gene>
    <name evidence="10" type="ORF">ACEZDE_13035</name>
</gene>
<evidence type="ECO:0000256" key="5">
    <source>
        <dbReference type="ARBA" id="ARBA00022989"/>
    </source>
</evidence>
<proteinExistence type="inferred from homology"/>
<evidence type="ECO:0000256" key="9">
    <source>
        <dbReference type="SAM" id="Phobius"/>
    </source>
</evidence>
<dbReference type="Proteomes" id="UP001592531">
    <property type="component" value="Unassembled WGS sequence"/>
</dbReference>
<comment type="similarity">
    <text evidence="7">Belongs to the glycosyltransferase 87 family.</text>
</comment>
<evidence type="ECO:0000256" key="6">
    <source>
        <dbReference type="ARBA" id="ARBA00023136"/>
    </source>
</evidence>
<feature type="transmembrane region" description="Helical" evidence="9">
    <location>
        <begin position="374"/>
        <end position="391"/>
    </location>
</feature>
<feature type="transmembrane region" description="Helical" evidence="9">
    <location>
        <begin position="335"/>
        <end position="362"/>
    </location>
</feature>
<evidence type="ECO:0000313" key="10">
    <source>
        <dbReference type="EMBL" id="MFC1417572.1"/>
    </source>
</evidence>
<accession>A0ABV6VV34</accession>
<evidence type="ECO:0000256" key="8">
    <source>
        <dbReference type="SAM" id="MobiDB-lite"/>
    </source>
</evidence>
<evidence type="ECO:0000256" key="2">
    <source>
        <dbReference type="ARBA" id="ARBA00022475"/>
    </source>
</evidence>
<feature type="transmembrane region" description="Helical" evidence="9">
    <location>
        <begin position="246"/>
        <end position="275"/>
    </location>
</feature>
<evidence type="ECO:0000256" key="3">
    <source>
        <dbReference type="ARBA" id="ARBA00022679"/>
    </source>
</evidence>
<keyword evidence="2" id="KW-1003">Cell membrane</keyword>
<dbReference type="InterPro" id="IPR018584">
    <property type="entry name" value="GT87"/>
</dbReference>
<dbReference type="InterPro" id="IPR016570">
    <property type="entry name" value="UCP010361"/>
</dbReference>
<keyword evidence="3" id="KW-0808">Transferase</keyword>
<sequence>MTSSEHDEAADTPAHPGAGQAAAPEGGTTVSTLSPPPEDTVVVPADEDPVAAAGSEVLGGAPGRRALLGVSWWTAARVLAVCTIVVFALGMVQKVPCYNSGWFFGTTAQYDHACYSDIPHMFSLRGFSTGTIPYLDRIPGATDIHMQYLEYPVLAGLFMWFAAWLTPSGGSDMHREQVYWLLNSGMLMICAVVAVVAVMRTHRRRPWDALLFALAPVLALDGTVNWDLLAVAVTSLALACWANRRVVWAGALLGLAASAKFYPLLLLLPLLALCWRAGRLREFGQAMAAAAGAWLVLNLPFMLLHFSGWATFWTYNVNRGVDYGSFWLILSQNGVVSWSTTTVNIVILLLMALCALGVSWLALGAQRRPRLAQLAFLIVAAFVLTGKVYSPQYVLWLVPLAALARPRWRDFLVWQACEVLYFLAIWFNFAYSTSPHQKGLPPDWYHAAIVVHILGVLYLCVMVIRDVLMPEFDVVRWDGSDDPSGGVLDRQDDAFSVADEGHWGPKYADSSAG</sequence>
<feature type="transmembrane region" description="Helical" evidence="9">
    <location>
        <begin position="148"/>
        <end position="166"/>
    </location>
</feature>
<dbReference type="PIRSF" id="PIRSF010361">
    <property type="entry name" value="UCP010361"/>
    <property type="match status" value="1"/>
</dbReference>
<reference evidence="10 11" key="1">
    <citation type="submission" date="2024-09" db="EMBL/GenBank/DDBJ databases">
        <authorList>
            <person name="Lee S.D."/>
        </authorList>
    </citation>
    <scope>NUCLEOTIDE SEQUENCE [LARGE SCALE GENOMIC DNA]</scope>
    <source>
        <strain evidence="10 11">N8-3</strain>
    </source>
</reference>
<comment type="caution">
    <text evidence="10">The sequence shown here is derived from an EMBL/GenBank/DDBJ whole genome shotgun (WGS) entry which is preliminary data.</text>
</comment>